<comment type="caution">
    <text evidence="7">The sequence shown here is derived from an EMBL/GenBank/DDBJ whole genome shotgun (WGS) entry which is preliminary data.</text>
</comment>
<dbReference type="InterPro" id="IPR007197">
    <property type="entry name" value="rSAM"/>
</dbReference>
<dbReference type="CDD" id="cd01335">
    <property type="entry name" value="Radical_SAM"/>
    <property type="match status" value="1"/>
</dbReference>
<dbReference type="GO" id="GO:0051536">
    <property type="term" value="F:iron-sulfur cluster binding"/>
    <property type="evidence" value="ECO:0007669"/>
    <property type="project" value="UniProtKB-KW"/>
</dbReference>
<keyword evidence="4" id="KW-0408">Iron</keyword>
<keyword evidence="3" id="KW-0479">Metal-binding</keyword>
<dbReference type="Pfam" id="PF04055">
    <property type="entry name" value="Radical_SAM"/>
    <property type="match status" value="1"/>
</dbReference>
<dbReference type="EMBL" id="QMRA01000095">
    <property type="protein sequence ID" value="RLE52846.1"/>
    <property type="molecule type" value="Genomic_DNA"/>
</dbReference>
<evidence type="ECO:0000256" key="5">
    <source>
        <dbReference type="ARBA" id="ARBA00023014"/>
    </source>
</evidence>
<evidence type="ECO:0000256" key="3">
    <source>
        <dbReference type="ARBA" id="ARBA00022723"/>
    </source>
</evidence>
<dbReference type="InterPro" id="IPR013785">
    <property type="entry name" value="Aldolase_TIM"/>
</dbReference>
<dbReference type="Proteomes" id="UP000269499">
    <property type="component" value="Unassembled WGS sequence"/>
</dbReference>
<dbReference type="InterPro" id="IPR023819">
    <property type="entry name" value="Pep-mod_rSAM_AF0577"/>
</dbReference>
<dbReference type="InterPro" id="IPR023867">
    <property type="entry name" value="Sulphatase_maturase_rSAM"/>
</dbReference>
<dbReference type="AlphaFoldDB" id="A0A497F062"/>
<reference evidence="7 8" key="1">
    <citation type="submission" date="2018-06" db="EMBL/GenBank/DDBJ databases">
        <title>Extensive metabolic versatility and redundancy in microbially diverse, dynamic hydrothermal sediments.</title>
        <authorList>
            <person name="Dombrowski N."/>
            <person name="Teske A."/>
            <person name="Baker B.J."/>
        </authorList>
    </citation>
    <scope>NUCLEOTIDE SEQUENCE [LARGE SCALE GENOMIC DNA]</scope>
    <source>
        <strain evidence="7">B20_G2</strain>
    </source>
</reference>
<evidence type="ECO:0000313" key="7">
    <source>
        <dbReference type="EMBL" id="RLE52846.1"/>
    </source>
</evidence>
<dbReference type="InterPro" id="IPR058240">
    <property type="entry name" value="rSAM_sf"/>
</dbReference>
<dbReference type="NCBIfam" id="TIGR04084">
    <property type="entry name" value="rSAM_AF0577"/>
    <property type="match status" value="1"/>
</dbReference>
<evidence type="ECO:0000256" key="4">
    <source>
        <dbReference type="ARBA" id="ARBA00023004"/>
    </source>
</evidence>
<protein>
    <submittedName>
        <fullName evidence="7">Peptide-modifying radical SAM/SPASM domain-containing protein</fullName>
    </submittedName>
</protein>
<accession>A0A497F062</accession>
<proteinExistence type="predicted"/>
<gene>
    <name evidence="7" type="ORF">DRJ26_04180</name>
</gene>
<dbReference type="PANTHER" id="PTHR43273">
    <property type="entry name" value="ANAEROBIC SULFATASE-MATURATING ENZYME HOMOLOG ASLB-RELATED"/>
    <property type="match status" value="1"/>
</dbReference>
<dbReference type="NCBIfam" id="TIGR04085">
    <property type="entry name" value="rSAM_more_4Fe4S"/>
    <property type="match status" value="1"/>
</dbReference>
<dbReference type="SUPFAM" id="SSF102114">
    <property type="entry name" value="Radical SAM enzymes"/>
    <property type="match status" value="1"/>
</dbReference>
<dbReference type="SFLD" id="SFLDG01067">
    <property type="entry name" value="SPASM/twitch_domain_containing"/>
    <property type="match status" value="1"/>
</dbReference>
<dbReference type="SFLD" id="SFLDS00029">
    <property type="entry name" value="Radical_SAM"/>
    <property type="match status" value="1"/>
</dbReference>
<dbReference type="InterPro" id="IPR023885">
    <property type="entry name" value="4Fe4S-binding_SPASM_dom"/>
</dbReference>
<comment type="cofactor">
    <cofactor evidence="1">
        <name>[4Fe-4S] cluster</name>
        <dbReference type="ChEBI" id="CHEBI:49883"/>
    </cofactor>
</comment>
<dbReference type="GO" id="GO:0016491">
    <property type="term" value="F:oxidoreductase activity"/>
    <property type="evidence" value="ECO:0007669"/>
    <property type="project" value="InterPro"/>
</dbReference>
<feature type="domain" description="Radical SAM core" evidence="6">
    <location>
        <begin position="6"/>
        <end position="136"/>
    </location>
</feature>
<sequence>MLYIVYTTGKCNLKCIYCGGSFPQDLVPWEVQYSIKDLEKFIEGDPQPIIAFYGGEPLLNPNFIMRVIDCIPNAKYVIQTNGTLISNLSSKYWHKIDSVLISIDGRPSITNHYRGPNVYEKVVKAAKWLKSIGFRGDLIARMAVSEKSDIFLDVKHLIFLNLFDHIHWQLDVVWSNRWKNFDKWSNESYKPGITKLVDMWITEARKGRVLGLAPFLGILKAMIFTGKIEAPPCGAGSSAIAISTDGSIIACPIAVDVKWAYLGNIKECNWREVIDIVKIGKPCTSCTYFNYCGGRCLYAHFEKLWGEEGFKKICEITKYTIKELSKIKNELIRLIKEKIINISELIYPKYNNTIEIIP</sequence>
<name>A0A497F062_9CREN</name>
<organism evidence="7 8">
    <name type="scientific">Thermoproteota archaeon</name>
    <dbReference type="NCBI Taxonomy" id="2056631"/>
    <lineage>
        <taxon>Archaea</taxon>
        <taxon>Thermoproteota</taxon>
    </lineage>
</organism>
<keyword evidence="2" id="KW-0949">S-adenosyl-L-methionine</keyword>
<dbReference type="SFLD" id="SFLDG01104">
    <property type="entry name" value="Uncharacterised_Radical_SAM_Su"/>
    <property type="match status" value="1"/>
</dbReference>
<evidence type="ECO:0000313" key="8">
    <source>
        <dbReference type="Proteomes" id="UP000269499"/>
    </source>
</evidence>
<dbReference type="PANTHER" id="PTHR43273:SF2">
    <property type="entry name" value="RADICAL SAM CORE DOMAIN-CONTAINING PROTEIN"/>
    <property type="match status" value="1"/>
</dbReference>
<dbReference type="GO" id="GO:0046872">
    <property type="term" value="F:metal ion binding"/>
    <property type="evidence" value="ECO:0007669"/>
    <property type="project" value="UniProtKB-KW"/>
</dbReference>
<evidence type="ECO:0000256" key="1">
    <source>
        <dbReference type="ARBA" id="ARBA00001966"/>
    </source>
</evidence>
<evidence type="ECO:0000259" key="6">
    <source>
        <dbReference type="Pfam" id="PF04055"/>
    </source>
</evidence>
<evidence type="ECO:0000256" key="2">
    <source>
        <dbReference type="ARBA" id="ARBA00022691"/>
    </source>
</evidence>
<keyword evidence="5" id="KW-0411">Iron-sulfur</keyword>
<dbReference type="Gene3D" id="3.20.20.70">
    <property type="entry name" value="Aldolase class I"/>
    <property type="match status" value="1"/>
</dbReference>